<dbReference type="Gene3D" id="3.30.460.10">
    <property type="entry name" value="Beta Polymerase, domain 2"/>
    <property type="match status" value="1"/>
</dbReference>
<dbReference type="GO" id="GO:0016779">
    <property type="term" value="F:nucleotidyltransferase activity"/>
    <property type="evidence" value="ECO:0007669"/>
    <property type="project" value="UniProtKB-KW"/>
</dbReference>
<proteinExistence type="inferred from homology"/>
<evidence type="ECO:0000313" key="11">
    <source>
        <dbReference type="EMBL" id="EAQ12332.1"/>
    </source>
</evidence>
<dbReference type="STRING" id="314271.RB2654_13640"/>
<dbReference type="EMBL" id="AAMT01000008">
    <property type="protein sequence ID" value="EAQ12332.1"/>
    <property type="molecule type" value="Genomic_DNA"/>
</dbReference>
<dbReference type="GO" id="GO:0000049">
    <property type="term" value="F:tRNA binding"/>
    <property type="evidence" value="ECO:0007669"/>
    <property type="project" value="TreeGrafter"/>
</dbReference>
<keyword evidence="6" id="KW-0547">Nucleotide-binding</keyword>
<dbReference type="Proteomes" id="UP000002931">
    <property type="component" value="Unassembled WGS sequence"/>
</dbReference>
<keyword evidence="8" id="KW-0694">RNA-binding</keyword>
<dbReference type="GO" id="GO:0046872">
    <property type="term" value="F:metal ion binding"/>
    <property type="evidence" value="ECO:0007669"/>
    <property type="project" value="UniProtKB-KW"/>
</dbReference>
<dbReference type="Pfam" id="PF12627">
    <property type="entry name" value="PolyA_pol_RNAbd"/>
    <property type="match status" value="1"/>
</dbReference>
<keyword evidence="4" id="KW-0548">Nucleotidyltransferase</keyword>
<evidence type="ECO:0000256" key="4">
    <source>
        <dbReference type="ARBA" id="ARBA00022695"/>
    </source>
</evidence>
<dbReference type="PANTHER" id="PTHR46173:SF1">
    <property type="entry name" value="CCA TRNA NUCLEOTIDYLTRANSFERASE 1, MITOCHONDRIAL"/>
    <property type="match status" value="1"/>
</dbReference>
<dbReference type="PANTHER" id="PTHR46173">
    <property type="entry name" value="CCA TRNA NUCLEOTIDYLTRANSFERASE 1, MITOCHONDRIAL"/>
    <property type="match status" value="1"/>
</dbReference>
<dbReference type="AlphaFoldDB" id="A3VGC7"/>
<comment type="similarity">
    <text evidence="8">Belongs to the tRNA nucleotidyltransferase/poly(A) polymerase family.</text>
</comment>
<protein>
    <submittedName>
        <fullName evidence="11">PolyA polymerase family protein</fullName>
    </submittedName>
</protein>
<keyword evidence="3" id="KW-0819">tRNA processing</keyword>
<reference evidence="11 12" key="1">
    <citation type="journal article" date="2010" name="J. Bacteriol.">
        <title>Genome sequences of Pelagibaca bermudensis HTCC2601T and Maritimibacter alkaliphilus HTCC2654T, the type strains of two marine Roseobacter genera.</title>
        <authorList>
            <person name="Thrash J.C."/>
            <person name="Cho J.C."/>
            <person name="Ferriera S."/>
            <person name="Johnson J."/>
            <person name="Vergin K.L."/>
            <person name="Giovannoni S.J."/>
        </authorList>
    </citation>
    <scope>NUCLEOTIDE SEQUENCE [LARGE SCALE GENOMIC DNA]</scope>
    <source>
        <strain evidence="11 12">HTCC2654</strain>
    </source>
</reference>
<keyword evidence="12" id="KW-1185">Reference proteome</keyword>
<dbReference type="GO" id="GO:0008033">
    <property type="term" value="P:tRNA processing"/>
    <property type="evidence" value="ECO:0007669"/>
    <property type="project" value="UniProtKB-KW"/>
</dbReference>
<dbReference type="InterPro" id="IPR050264">
    <property type="entry name" value="Bact_CCA-adding_enz_type3_sf"/>
</dbReference>
<comment type="cofactor">
    <cofactor evidence="1">
        <name>Mg(2+)</name>
        <dbReference type="ChEBI" id="CHEBI:18420"/>
    </cofactor>
</comment>
<dbReference type="CDD" id="cd05398">
    <property type="entry name" value="NT_ClassII-CCAase"/>
    <property type="match status" value="1"/>
</dbReference>
<evidence type="ECO:0000259" key="9">
    <source>
        <dbReference type="Pfam" id="PF01743"/>
    </source>
</evidence>
<evidence type="ECO:0000256" key="1">
    <source>
        <dbReference type="ARBA" id="ARBA00001946"/>
    </source>
</evidence>
<evidence type="ECO:0000256" key="8">
    <source>
        <dbReference type="RuleBase" id="RU003953"/>
    </source>
</evidence>
<evidence type="ECO:0000313" key="12">
    <source>
        <dbReference type="Proteomes" id="UP000002931"/>
    </source>
</evidence>
<evidence type="ECO:0000256" key="7">
    <source>
        <dbReference type="ARBA" id="ARBA00022842"/>
    </source>
</evidence>
<evidence type="ECO:0000256" key="6">
    <source>
        <dbReference type="ARBA" id="ARBA00022741"/>
    </source>
</evidence>
<dbReference type="eggNOG" id="COG0617">
    <property type="taxonomic scope" value="Bacteria"/>
</dbReference>
<evidence type="ECO:0000256" key="3">
    <source>
        <dbReference type="ARBA" id="ARBA00022694"/>
    </source>
</evidence>
<dbReference type="Pfam" id="PF01743">
    <property type="entry name" value="PolyA_pol"/>
    <property type="match status" value="1"/>
</dbReference>
<dbReference type="SUPFAM" id="SSF81891">
    <property type="entry name" value="Poly A polymerase C-terminal region-like"/>
    <property type="match status" value="1"/>
</dbReference>
<dbReference type="RefSeq" id="WP_008332529.1">
    <property type="nucleotide sequence ID" value="NZ_CH902578.1"/>
</dbReference>
<dbReference type="OrthoDB" id="9805698at2"/>
<evidence type="ECO:0000259" key="10">
    <source>
        <dbReference type="Pfam" id="PF12627"/>
    </source>
</evidence>
<dbReference type="GO" id="GO:0000166">
    <property type="term" value="F:nucleotide binding"/>
    <property type="evidence" value="ECO:0007669"/>
    <property type="project" value="UniProtKB-KW"/>
</dbReference>
<feature type="domain" description="Poly A polymerase head" evidence="9">
    <location>
        <begin position="31"/>
        <end position="152"/>
    </location>
</feature>
<name>A3VGC7_9RHOB</name>
<gene>
    <name evidence="11" type="ORF">RB2654_13640</name>
</gene>
<accession>A3VGC7</accession>
<comment type="caution">
    <text evidence="11">The sequence shown here is derived from an EMBL/GenBank/DDBJ whole genome shotgun (WGS) entry which is preliminary data.</text>
</comment>
<dbReference type="Gene3D" id="1.10.3090.10">
    <property type="entry name" value="cca-adding enzyme, domain 2"/>
    <property type="match status" value="1"/>
</dbReference>
<organism evidence="11 12">
    <name type="scientific">Maritimibacter alkaliphilus HTCC2654</name>
    <dbReference type="NCBI Taxonomy" id="314271"/>
    <lineage>
        <taxon>Bacteria</taxon>
        <taxon>Pseudomonadati</taxon>
        <taxon>Pseudomonadota</taxon>
        <taxon>Alphaproteobacteria</taxon>
        <taxon>Rhodobacterales</taxon>
        <taxon>Roseobacteraceae</taxon>
        <taxon>Maritimibacter</taxon>
    </lineage>
</organism>
<sequence>MTDARITETWLYDPVAQSVCAMLTSAGYQAHFVGGCVRNALIGAPVTDLDISTNAHPETVSKLARKAGFHAVPTGIDHGTVTVVADGHPFEVTTWRKDVETDGRRAVVAFADRLEDDARRRDFTMNALYAAPDGQIIDPLGGLQDLLARKVRFIDDAHDRIREDYLRILRFFRFYAWYGDADAGLDPDALTAISELSEGIDTLSRERVGSEVVKLLAAPDPAPSVAAMAASGVLARIMPDLNPKALPILVHFEQDRGVAPDAMRRLAVLGGCDHKDALRLSNLDARRLDTLLEHRGSTEKPAALGYRLGADVARDAVLVNAALMETPPPDDFIDACSAGSHAVLPVTANDLMPRFQGAELGARLKALETEWIDSGFKLTREQLLGLP</sequence>
<dbReference type="HOGENOM" id="CLU_015961_2_3_5"/>
<evidence type="ECO:0000256" key="5">
    <source>
        <dbReference type="ARBA" id="ARBA00022723"/>
    </source>
</evidence>
<dbReference type="InterPro" id="IPR032828">
    <property type="entry name" value="PolyA_RNA-bd"/>
</dbReference>
<keyword evidence="7" id="KW-0460">Magnesium</keyword>
<keyword evidence="5" id="KW-0479">Metal-binding</keyword>
<evidence type="ECO:0000256" key="2">
    <source>
        <dbReference type="ARBA" id="ARBA00022679"/>
    </source>
</evidence>
<keyword evidence="2 8" id="KW-0808">Transferase</keyword>
<dbReference type="InterPro" id="IPR043519">
    <property type="entry name" value="NT_sf"/>
</dbReference>
<feature type="domain" description="tRNA nucleotidyltransferase/poly(A) polymerase RNA and SrmB- binding" evidence="10">
    <location>
        <begin position="185"/>
        <end position="242"/>
    </location>
</feature>
<dbReference type="SUPFAM" id="SSF81301">
    <property type="entry name" value="Nucleotidyltransferase"/>
    <property type="match status" value="1"/>
</dbReference>
<dbReference type="InterPro" id="IPR002646">
    <property type="entry name" value="PolA_pol_head_dom"/>
</dbReference>